<organism evidence="8 9">
    <name type="scientific">Pauljensenia hongkongensis</name>
    <dbReference type="NCBI Taxonomy" id="178339"/>
    <lineage>
        <taxon>Bacteria</taxon>
        <taxon>Bacillati</taxon>
        <taxon>Actinomycetota</taxon>
        <taxon>Actinomycetes</taxon>
        <taxon>Actinomycetales</taxon>
        <taxon>Actinomycetaceae</taxon>
        <taxon>Pauljensenia</taxon>
    </lineage>
</organism>
<dbReference type="GO" id="GO:0140359">
    <property type="term" value="F:ABC-type transporter activity"/>
    <property type="evidence" value="ECO:0007669"/>
    <property type="project" value="InterPro"/>
</dbReference>
<evidence type="ECO:0000256" key="6">
    <source>
        <dbReference type="RuleBase" id="RU361157"/>
    </source>
</evidence>
<feature type="transmembrane region" description="Helical" evidence="6">
    <location>
        <begin position="20"/>
        <end position="40"/>
    </location>
</feature>
<dbReference type="GO" id="GO:0046677">
    <property type="term" value="P:response to antibiotic"/>
    <property type="evidence" value="ECO:0007669"/>
    <property type="project" value="UniProtKB-KW"/>
</dbReference>
<dbReference type="InterPro" id="IPR047817">
    <property type="entry name" value="ABC2_TM_bact-type"/>
</dbReference>
<dbReference type="PANTHER" id="PTHR43027">
    <property type="entry name" value="DOXORUBICIN RESISTANCE ABC TRANSPORTER PERMEASE PROTEIN DRRC-RELATED"/>
    <property type="match status" value="1"/>
</dbReference>
<evidence type="ECO:0000313" key="8">
    <source>
        <dbReference type="EMBL" id="AOS47271.1"/>
    </source>
</evidence>
<evidence type="ECO:0000256" key="5">
    <source>
        <dbReference type="ARBA" id="ARBA00023251"/>
    </source>
</evidence>
<dbReference type="EMBL" id="CP017298">
    <property type="protein sequence ID" value="AOS47271.1"/>
    <property type="molecule type" value="Genomic_DNA"/>
</dbReference>
<evidence type="ECO:0000256" key="1">
    <source>
        <dbReference type="ARBA" id="ARBA00004141"/>
    </source>
</evidence>
<dbReference type="InterPro" id="IPR000412">
    <property type="entry name" value="ABC_2_transport"/>
</dbReference>
<feature type="transmembrane region" description="Helical" evidence="6">
    <location>
        <begin position="60"/>
        <end position="80"/>
    </location>
</feature>
<dbReference type="STRING" id="178339.BH719_04845"/>
<dbReference type="OrthoDB" id="9778589at2"/>
<keyword evidence="5" id="KW-0046">Antibiotic resistance</keyword>
<dbReference type="PROSITE" id="PS51257">
    <property type="entry name" value="PROKAR_LIPOPROTEIN"/>
    <property type="match status" value="1"/>
</dbReference>
<evidence type="ECO:0000313" key="9">
    <source>
        <dbReference type="Proteomes" id="UP000095214"/>
    </source>
</evidence>
<evidence type="ECO:0000259" key="7">
    <source>
        <dbReference type="PROSITE" id="PS51012"/>
    </source>
</evidence>
<feature type="transmembrane region" description="Helical" evidence="6">
    <location>
        <begin position="134"/>
        <end position="159"/>
    </location>
</feature>
<dbReference type="AlphaFoldDB" id="A0A1D8B2A0"/>
<evidence type="ECO:0000256" key="4">
    <source>
        <dbReference type="ARBA" id="ARBA00023136"/>
    </source>
</evidence>
<accession>A0A1D8B2A0</accession>
<dbReference type="InterPro" id="IPR013525">
    <property type="entry name" value="ABC2_TM"/>
</dbReference>
<keyword evidence="9" id="KW-1185">Reference proteome</keyword>
<reference evidence="8 9" key="1">
    <citation type="submission" date="2016-09" db="EMBL/GenBank/DDBJ databases">
        <title>Complete genome sequence of Actinomyces hongkongensis HKU8.</title>
        <authorList>
            <person name="Gao Y.-X."/>
            <person name="Zhou Y.-Y."/>
            <person name="Xie Y."/>
            <person name="Wang M."/>
            <person name="Wang S.-J."/>
            <person name="Shen S.-G."/>
        </authorList>
    </citation>
    <scope>NUCLEOTIDE SEQUENCE [LARGE SCALE GENOMIC DNA]</scope>
    <source>
        <strain evidence="8 9">HKU8</strain>
    </source>
</reference>
<dbReference type="PANTHER" id="PTHR43027:SF2">
    <property type="entry name" value="TRANSPORT PERMEASE PROTEIN"/>
    <property type="match status" value="1"/>
</dbReference>
<protein>
    <recommendedName>
        <fullName evidence="6">Transport permease protein</fullName>
    </recommendedName>
</protein>
<proteinExistence type="inferred from homology"/>
<keyword evidence="6" id="KW-1003">Cell membrane</keyword>
<feature type="transmembrane region" description="Helical" evidence="6">
    <location>
        <begin position="101"/>
        <end position="122"/>
    </location>
</feature>
<dbReference type="Proteomes" id="UP000095214">
    <property type="component" value="Chromosome"/>
</dbReference>
<keyword evidence="4 6" id="KW-0472">Membrane</keyword>
<keyword evidence="3 6" id="KW-1133">Transmembrane helix</keyword>
<dbReference type="KEGG" id="phon:BH719_04845"/>
<gene>
    <name evidence="8" type="ORF">BH719_04845</name>
</gene>
<name>A0A1D8B2A0_9ACTO</name>
<dbReference type="Pfam" id="PF01061">
    <property type="entry name" value="ABC2_membrane"/>
    <property type="match status" value="1"/>
</dbReference>
<keyword evidence="2 6" id="KW-0812">Transmembrane</keyword>
<keyword evidence="6" id="KW-0813">Transport</keyword>
<sequence length="249" mass="26093">MRTFVQLCRVTAMRALREPVTVIFAVLFAPAFIACMGLIFGNSPAPEFGGKGFLEANFTAFPGIVIAITALIIVPVDLVAQRGAGVLRRFRATPLNPALYLAADVVSRMVLGLVSFTAMYAIAALGFGVRPASAGAFVSALVATMLGLAAFLAPGYLIAGRFRNVGAAQGLGNILMYPLIFTSGAAVPLAILPPGVLSVAKYSPMTQLTYLTQGLWAGEGWGQHWVAAVVLVVFGAVCGVAAARLFRWE</sequence>
<dbReference type="PROSITE" id="PS51012">
    <property type="entry name" value="ABC_TM2"/>
    <property type="match status" value="1"/>
</dbReference>
<dbReference type="GO" id="GO:0043190">
    <property type="term" value="C:ATP-binding cassette (ABC) transporter complex"/>
    <property type="evidence" value="ECO:0007669"/>
    <property type="project" value="InterPro"/>
</dbReference>
<comment type="similarity">
    <text evidence="6">Belongs to the ABC-2 integral membrane protein family.</text>
</comment>
<evidence type="ECO:0000256" key="2">
    <source>
        <dbReference type="ARBA" id="ARBA00022692"/>
    </source>
</evidence>
<dbReference type="RefSeq" id="WP_009743641.1">
    <property type="nucleotide sequence ID" value="NZ_CP017298.1"/>
</dbReference>
<dbReference type="PIRSF" id="PIRSF006648">
    <property type="entry name" value="DrrB"/>
    <property type="match status" value="1"/>
</dbReference>
<feature type="transmembrane region" description="Helical" evidence="6">
    <location>
        <begin position="225"/>
        <end position="246"/>
    </location>
</feature>
<feature type="transmembrane region" description="Helical" evidence="6">
    <location>
        <begin position="171"/>
        <end position="192"/>
    </location>
</feature>
<comment type="subcellular location">
    <subcellularLocation>
        <location evidence="6">Cell membrane</location>
        <topology evidence="6">Multi-pass membrane protein</topology>
    </subcellularLocation>
    <subcellularLocation>
        <location evidence="1">Membrane</location>
        <topology evidence="1">Multi-pass membrane protein</topology>
    </subcellularLocation>
</comment>
<feature type="domain" description="ABC transmembrane type-2" evidence="7">
    <location>
        <begin position="20"/>
        <end position="249"/>
    </location>
</feature>
<evidence type="ECO:0000256" key="3">
    <source>
        <dbReference type="ARBA" id="ARBA00022989"/>
    </source>
</evidence>
<dbReference type="InterPro" id="IPR052902">
    <property type="entry name" value="ABC-2_transporter"/>
</dbReference>